<gene>
    <name evidence="2" type="ORF">G9Q97_20785</name>
</gene>
<dbReference type="EMBL" id="JAANYN010000011">
    <property type="protein sequence ID" value="NHE59254.1"/>
    <property type="molecule type" value="Genomic_DNA"/>
</dbReference>
<dbReference type="CDD" id="cd07247">
    <property type="entry name" value="SgaA_N_like"/>
    <property type="match status" value="1"/>
</dbReference>
<dbReference type="RefSeq" id="WP_166150452.1">
    <property type="nucleotide sequence ID" value="NZ_JAANYN010000011.1"/>
</dbReference>
<dbReference type="InterPro" id="IPR037523">
    <property type="entry name" value="VOC_core"/>
</dbReference>
<evidence type="ECO:0000313" key="3">
    <source>
        <dbReference type="Proteomes" id="UP000649799"/>
    </source>
</evidence>
<sequence length="130" mass="14165">MARKVNVGTWFEIYVGDMDRAKKFYGTVLNEEMIDMEVPDGSEGGMKMVSFPWVEGAPNASGALVKSDSMQPGAGGTLVYFTCEDCKEEESRVEKAGGKIVQSKFPIGEHGHCSICMDTEGNVFGLHSMK</sequence>
<evidence type="ECO:0000313" key="2">
    <source>
        <dbReference type="EMBL" id="NHE59254.1"/>
    </source>
</evidence>
<evidence type="ECO:0000259" key="1">
    <source>
        <dbReference type="PROSITE" id="PS51819"/>
    </source>
</evidence>
<dbReference type="InterPro" id="IPR004360">
    <property type="entry name" value="Glyas_Fos-R_dOase_dom"/>
</dbReference>
<dbReference type="PANTHER" id="PTHR33993:SF2">
    <property type="entry name" value="VOC DOMAIN-CONTAINING PROTEIN"/>
    <property type="match status" value="1"/>
</dbReference>
<dbReference type="PANTHER" id="PTHR33993">
    <property type="entry name" value="GLYOXALASE-RELATED"/>
    <property type="match status" value="1"/>
</dbReference>
<dbReference type="InterPro" id="IPR052164">
    <property type="entry name" value="Anthracycline_SecMetBiosynth"/>
</dbReference>
<dbReference type="Pfam" id="PF00903">
    <property type="entry name" value="Glyoxalase"/>
    <property type="match status" value="1"/>
</dbReference>
<organism evidence="2 3">
    <name type="scientific">Cyclobacterium plantarum</name>
    <dbReference type="NCBI Taxonomy" id="2716263"/>
    <lineage>
        <taxon>Bacteria</taxon>
        <taxon>Pseudomonadati</taxon>
        <taxon>Bacteroidota</taxon>
        <taxon>Cytophagia</taxon>
        <taxon>Cytophagales</taxon>
        <taxon>Cyclobacteriaceae</taxon>
        <taxon>Cyclobacterium</taxon>
    </lineage>
</organism>
<comment type="caution">
    <text evidence="2">The sequence shown here is derived from an EMBL/GenBank/DDBJ whole genome shotgun (WGS) entry which is preliminary data.</text>
</comment>
<dbReference type="Proteomes" id="UP000649799">
    <property type="component" value="Unassembled WGS sequence"/>
</dbReference>
<accession>A0ABX0HFY7</accession>
<dbReference type="InterPro" id="IPR029068">
    <property type="entry name" value="Glyas_Bleomycin-R_OHBP_Dase"/>
</dbReference>
<protein>
    <submittedName>
        <fullName evidence="2">VOC family protein</fullName>
    </submittedName>
</protein>
<proteinExistence type="predicted"/>
<name>A0ABX0HFY7_9BACT</name>
<dbReference type="SUPFAM" id="SSF54593">
    <property type="entry name" value="Glyoxalase/Bleomycin resistance protein/Dihydroxybiphenyl dioxygenase"/>
    <property type="match status" value="1"/>
</dbReference>
<feature type="domain" description="VOC" evidence="1">
    <location>
        <begin position="7"/>
        <end position="129"/>
    </location>
</feature>
<dbReference type="Gene3D" id="3.10.180.10">
    <property type="entry name" value="2,3-Dihydroxybiphenyl 1,2-Dioxygenase, domain 1"/>
    <property type="match status" value="1"/>
</dbReference>
<keyword evidence="3" id="KW-1185">Reference proteome</keyword>
<reference evidence="2 3" key="1">
    <citation type="submission" date="2020-03" db="EMBL/GenBank/DDBJ databases">
        <title>Cyclobacterium plantarum sp. nov., a marine bacterium isolated from a coastal-marine wetland.</title>
        <authorList>
            <person name="Sanchez-Porro C."/>
            <person name="Ventosa A."/>
            <person name="Amoozegar M."/>
        </authorList>
    </citation>
    <scope>NUCLEOTIDE SEQUENCE [LARGE SCALE GENOMIC DNA]</scope>
    <source>
        <strain evidence="2 3">GBPx2</strain>
    </source>
</reference>
<dbReference type="PROSITE" id="PS51819">
    <property type="entry name" value="VOC"/>
    <property type="match status" value="1"/>
</dbReference>